<accession>A0A9W9M3S0</accession>
<reference evidence="1" key="2">
    <citation type="journal article" date="2023" name="IMA Fungus">
        <title>Comparative genomic study of the Penicillium genus elucidates a diverse pangenome and 15 lateral gene transfer events.</title>
        <authorList>
            <person name="Petersen C."/>
            <person name="Sorensen T."/>
            <person name="Nielsen M.R."/>
            <person name="Sondergaard T.E."/>
            <person name="Sorensen J.L."/>
            <person name="Fitzpatrick D.A."/>
            <person name="Frisvad J.C."/>
            <person name="Nielsen K.L."/>
        </authorList>
    </citation>
    <scope>NUCLEOTIDE SEQUENCE</scope>
    <source>
        <strain evidence="1">IBT 16849</strain>
    </source>
</reference>
<dbReference type="AlphaFoldDB" id="A0A9W9M3S0"/>
<comment type="caution">
    <text evidence="1">The sequence shown here is derived from an EMBL/GenBank/DDBJ whole genome shotgun (WGS) entry which is preliminary data.</text>
</comment>
<evidence type="ECO:0000313" key="1">
    <source>
        <dbReference type="EMBL" id="KAJ5188591.1"/>
    </source>
</evidence>
<protein>
    <submittedName>
        <fullName evidence="1">Uncharacterized protein</fullName>
    </submittedName>
</protein>
<dbReference type="EMBL" id="JAPQKP010000005">
    <property type="protein sequence ID" value="KAJ5188591.1"/>
    <property type="molecule type" value="Genomic_DNA"/>
</dbReference>
<proteinExistence type="predicted"/>
<keyword evidence="2" id="KW-1185">Reference proteome</keyword>
<name>A0A9W9M3S0_9EURO</name>
<organism evidence="1 2">
    <name type="scientific">Penicillium cf. griseofulvum</name>
    <dbReference type="NCBI Taxonomy" id="2972120"/>
    <lineage>
        <taxon>Eukaryota</taxon>
        <taxon>Fungi</taxon>
        <taxon>Dikarya</taxon>
        <taxon>Ascomycota</taxon>
        <taxon>Pezizomycotina</taxon>
        <taxon>Eurotiomycetes</taxon>
        <taxon>Eurotiomycetidae</taxon>
        <taxon>Eurotiales</taxon>
        <taxon>Aspergillaceae</taxon>
        <taxon>Penicillium</taxon>
    </lineage>
</organism>
<evidence type="ECO:0000313" key="2">
    <source>
        <dbReference type="Proteomes" id="UP001150879"/>
    </source>
</evidence>
<dbReference type="Proteomes" id="UP001150879">
    <property type="component" value="Unassembled WGS sequence"/>
</dbReference>
<reference evidence="1" key="1">
    <citation type="submission" date="2022-11" db="EMBL/GenBank/DDBJ databases">
        <authorList>
            <person name="Petersen C."/>
        </authorList>
    </citation>
    <scope>NUCLEOTIDE SEQUENCE</scope>
    <source>
        <strain evidence="1">IBT 16849</strain>
    </source>
</reference>
<sequence>MAPPGIEPGLNQCQCVQLAPPGIEPGLNQNKCVQMYLTTMIRHTTRPWHLFDVPWYSCSLYIEGLMI</sequence>
<gene>
    <name evidence="1" type="ORF">N7472_007605</name>
</gene>